<dbReference type="Pfam" id="PF00293">
    <property type="entry name" value="NUDIX"/>
    <property type="match status" value="1"/>
</dbReference>
<accession>A0ABY4W450</accession>
<dbReference type="EC" id="3.6.1.-" evidence="4"/>
<keyword evidence="7" id="KW-1185">Reference proteome</keyword>
<dbReference type="RefSeq" id="WP_251934864.1">
    <property type="nucleotide sequence ID" value="NZ_CP098747.1"/>
</dbReference>
<dbReference type="InterPro" id="IPR022927">
    <property type="entry name" value="RppH"/>
</dbReference>
<dbReference type="Gene3D" id="3.90.79.10">
    <property type="entry name" value="Nucleoside Triphosphate Pyrophosphohydrolase"/>
    <property type="match status" value="1"/>
</dbReference>
<organism evidence="6 7">
    <name type="scientific">Sneathiella marina</name>
    <dbReference type="NCBI Taxonomy" id="2950108"/>
    <lineage>
        <taxon>Bacteria</taxon>
        <taxon>Pseudomonadati</taxon>
        <taxon>Pseudomonadota</taxon>
        <taxon>Alphaproteobacteria</taxon>
        <taxon>Sneathiellales</taxon>
        <taxon>Sneathiellaceae</taxon>
        <taxon>Sneathiella</taxon>
    </lineage>
</organism>
<evidence type="ECO:0000256" key="4">
    <source>
        <dbReference type="HAMAP-Rule" id="MF_00298"/>
    </source>
</evidence>
<reference evidence="6" key="1">
    <citation type="submission" date="2022-06" db="EMBL/GenBank/DDBJ databases">
        <title>Sneathiella actinostolidae sp. nov., isolated from a sea anemonein the Western Pacific Ocean.</title>
        <authorList>
            <person name="Wei M.J."/>
        </authorList>
    </citation>
    <scope>NUCLEOTIDE SEQUENCE</scope>
    <source>
        <strain evidence="6">PHK-P5</strain>
    </source>
</reference>
<evidence type="ECO:0000259" key="5">
    <source>
        <dbReference type="PROSITE" id="PS51462"/>
    </source>
</evidence>
<dbReference type="PRINTS" id="PR00502">
    <property type="entry name" value="NUDIXFAMILY"/>
</dbReference>
<dbReference type="InterPro" id="IPR020476">
    <property type="entry name" value="Nudix_hydrolase"/>
</dbReference>
<comment type="cofactor">
    <cofactor evidence="1">
        <name>Mn(2+)</name>
        <dbReference type="ChEBI" id="CHEBI:29035"/>
    </cofactor>
</comment>
<dbReference type="NCBIfam" id="NF001938">
    <property type="entry name" value="PRK00714.1-5"/>
    <property type="match status" value="1"/>
</dbReference>
<dbReference type="InterPro" id="IPR020084">
    <property type="entry name" value="NUDIX_hydrolase_CS"/>
</dbReference>
<dbReference type="PROSITE" id="PS00893">
    <property type="entry name" value="NUDIX_BOX"/>
    <property type="match status" value="1"/>
</dbReference>
<dbReference type="NCBIfam" id="NF001936">
    <property type="entry name" value="PRK00714.1-3"/>
    <property type="match status" value="1"/>
</dbReference>
<keyword evidence="3 4" id="KW-0378">Hydrolase</keyword>
<dbReference type="EMBL" id="CP098747">
    <property type="protein sequence ID" value="USG61689.1"/>
    <property type="molecule type" value="Genomic_DNA"/>
</dbReference>
<sequence length="159" mass="18577">MTTANTASQLPYRPCAGMMVINKHNHVFVGRRIDMVSQYWQMPQGGIDPGEQPLDAALRELMEEIGTQQVELLHSLQEWIEYDLPEDLVGKVWKGKYRGQKQKWFLFRFLGENSDINIATKHAEFAEWKWSPPENLVSEIVPFKRDIYETIVTKFSPFF</sequence>
<evidence type="ECO:0000313" key="6">
    <source>
        <dbReference type="EMBL" id="USG61689.1"/>
    </source>
</evidence>
<comment type="cofactor">
    <cofactor evidence="2">
        <name>Mg(2+)</name>
        <dbReference type="ChEBI" id="CHEBI:18420"/>
    </cofactor>
</comment>
<protein>
    <recommendedName>
        <fullName evidence="4">RNA pyrophosphohydrolase</fullName>
        <ecNumber evidence="4">3.6.1.-</ecNumber>
    </recommendedName>
    <alternativeName>
        <fullName evidence="4">(Di)nucleoside polyphosphate hydrolase</fullName>
    </alternativeName>
</protein>
<comment type="cofactor">
    <cofactor evidence="4">
        <name>a divalent metal cation</name>
        <dbReference type="ChEBI" id="CHEBI:60240"/>
    </cofactor>
</comment>
<feature type="domain" description="Nudix hydrolase" evidence="5">
    <location>
        <begin position="11"/>
        <end position="153"/>
    </location>
</feature>
<feature type="short sequence motif" description="Nudix box" evidence="4">
    <location>
        <begin position="45"/>
        <end position="66"/>
    </location>
</feature>
<dbReference type="SUPFAM" id="SSF55811">
    <property type="entry name" value="Nudix"/>
    <property type="match status" value="1"/>
</dbReference>
<evidence type="ECO:0000256" key="2">
    <source>
        <dbReference type="ARBA" id="ARBA00001946"/>
    </source>
</evidence>
<proteinExistence type="inferred from homology"/>
<evidence type="ECO:0000313" key="7">
    <source>
        <dbReference type="Proteomes" id="UP001056291"/>
    </source>
</evidence>
<comment type="similarity">
    <text evidence="4">Belongs to the Nudix hydrolase family. RppH subfamily.</text>
</comment>
<comment type="function">
    <text evidence="4">Accelerates the degradation of transcripts by removing pyrophosphate from the 5'-end of triphosphorylated RNA, leading to a more labile monophosphorylated state that can stimulate subsequent ribonuclease cleavage.</text>
</comment>
<dbReference type="InterPro" id="IPR000086">
    <property type="entry name" value="NUDIX_hydrolase_dom"/>
</dbReference>
<dbReference type="InterPro" id="IPR015797">
    <property type="entry name" value="NUDIX_hydrolase-like_dom_sf"/>
</dbReference>
<dbReference type="HAMAP" id="MF_00298">
    <property type="entry name" value="Nudix_RppH"/>
    <property type="match status" value="1"/>
</dbReference>
<name>A0ABY4W450_9PROT</name>
<dbReference type="Proteomes" id="UP001056291">
    <property type="component" value="Chromosome"/>
</dbReference>
<evidence type="ECO:0000256" key="1">
    <source>
        <dbReference type="ARBA" id="ARBA00001936"/>
    </source>
</evidence>
<dbReference type="PROSITE" id="PS51462">
    <property type="entry name" value="NUDIX"/>
    <property type="match status" value="1"/>
</dbReference>
<dbReference type="GO" id="GO:0016787">
    <property type="term" value="F:hydrolase activity"/>
    <property type="evidence" value="ECO:0007669"/>
    <property type="project" value="UniProtKB-KW"/>
</dbReference>
<evidence type="ECO:0000256" key="3">
    <source>
        <dbReference type="ARBA" id="ARBA00022801"/>
    </source>
</evidence>
<dbReference type="PANTHER" id="PTHR11839:SF22">
    <property type="entry name" value="NUDIX HYDROLASE 26, CHLOROPLASTIC"/>
    <property type="match status" value="1"/>
</dbReference>
<gene>
    <name evidence="4" type="primary">rppH</name>
    <name evidence="4" type="synonym">nudH</name>
    <name evidence="6" type="ORF">NBZ79_01700</name>
</gene>
<dbReference type="CDD" id="cd03671">
    <property type="entry name" value="NUDIX_Ap4A_hydrolase_plant_like"/>
    <property type="match status" value="1"/>
</dbReference>
<dbReference type="PANTHER" id="PTHR11839">
    <property type="entry name" value="UDP/ADP-SUGAR PYROPHOSPHATASE"/>
    <property type="match status" value="1"/>
</dbReference>